<dbReference type="InterPro" id="IPR001461">
    <property type="entry name" value="Aspartic_peptidase_A1"/>
</dbReference>
<evidence type="ECO:0000313" key="15">
    <source>
        <dbReference type="Proteomes" id="UP000006701"/>
    </source>
</evidence>
<dbReference type="InterPro" id="IPR033121">
    <property type="entry name" value="PEPTIDASE_A1"/>
</dbReference>
<dbReference type="InterPro" id="IPR021109">
    <property type="entry name" value="Peptidase_aspartic_dom_sf"/>
</dbReference>
<evidence type="ECO:0000256" key="3">
    <source>
        <dbReference type="ARBA" id="ARBA00022525"/>
    </source>
</evidence>
<evidence type="ECO:0000256" key="10">
    <source>
        <dbReference type="PIRSR" id="PIRSR601461-1"/>
    </source>
</evidence>
<dbReference type="AlphaFoldDB" id="A1C7T3"/>
<dbReference type="PANTHER" id="PTHR47966">
    <property type="entry name" value="BETA-SITE APP-CLEAVING ENZYME, ISOFORM A-RELATED"/>
    <property type="match status" value="1"/>
</dbReference>
<dbReference type="eggNOG" id="KOG1339">
    <property type="taxonomic scope" value="Eukaryota"/>
</dbReference>
<dbReference type="KEGG" id="act:ACLA_074920"/>
<evidence type="ECO:0000256" key="12">
    <source>
        <dbReference type="SAM" id="SignalP"/>
    </source>
</evidence>
<dbReference type="OMA" id="NGVGEYE"/>
<evidence type="ECO:0000256" key="5">
    <source>
        <dbReference type="ARBA" id="ARBA00022729"/>
    </source>
</evidence>
<feature type="domain" description="Peptidase A1" evidence="13">
    <location>
        <begin position="109"/>
        <end position="424"/>
    </location>
</feature>
<keyword evidence="7 11" id="KW-0378">Hydrolase</keyword>
<organism evidence="14 15">
    <name type="scientific">Aspergillus clavatus (strain ATCC 1007 / CBS 513.65 / DSM 816 / NCTC 3887 / NRRL 1 / QM 1276 / 107)</name>
    <dbReference type="NCBI Taxonomy" id="344612"/>
    <lineage>
        <taxon>Eukaryota</taxon>
        <taxon>Fungi</taxon>
        <taxon>Dikarya</taxon>
        <taxon>Ascomycota</taxon>
        <taxon>Pezizomycotina</taxon>
        <taxon>Eurotiomycetes</taxon>
        <taxon>Eurotiomycetidae</taxon>
        <taxon>Eurotiales</taxon>
        <taxon>Aspergillaceae</taxon>
        <taxon>Aspergillus</taxon>
        <taxon>Aspergillus subgen. Fumigati</taxon>
    </lineage>
</organism>
<reference evidence="14 15" key="1">
    <citation type="journal article" date="2008" name="PLoS Genet.">
        <title>Genomic islands in the pathogenic filamentous fungus Aspergillus fumigatus.</title>
        <authorList>
            <person name="Fedorova N.D."/>
            <person name="Khaldi N."/>
            <person name="Joardar V.S."/>
            <person name="Maiti R."/>
            <person name="Amedeo P."/>
            <person name="Anderson M.J."/>
            <person name="Crabtree J."/>
            <person name="Silva J.C."/>
            <person name="Badger J.H."/>
            <person name="Albarraq A."/>
            <person name="Angiuoli S."/>
            <person name="Bussey H."/>
            <person name="Bowyer P."/>
            <person name="Cotty P.J."/>
            <person name="Dyer P.S."/>
            <person name="Egan A."/>
            <person name="Galens K."/>
            <person name="Fraser-Liggett C.M."/>
            <person name="Haas B.J."/>
            <person name="Inman J.M."/>
            <person name="Kent R."/>
            <person name="Lemieux S."/>
            <person name="Malavazi I."/>
            <person name="Orvis J."/>
            <person name="Roemer T."/>
            <person name="Ronning C.M."/>
            <person name="Sundaram J.P."/>
            <person name="Sutton G."/>
            <person name="Turner G."/>
            <person name="Venter J.C."/>
            <person name="White O.R."/>
            <person name="Whitty B.R."/>
            <person name="Youngman P."/>
            <person name="Wolfe K.H."/>
            <person name="Goldman G.H."/>
            <person name="Wortman J.R."/>
            <person name="Jiang B."/>
            <person name="Denning D.W."/>
            <person name="Nierman W.C."/>
        </authorList>
    </citation>
    <scope>NUCLEOTIDE SEQUENCE [LARGE SCALE GENOMIC DNA]</scope>
    <source>
        <strain evidence="15">ATCC 1007 / CBS 513.65 / DSM 816 / NCTC 3887 / NRRL 1</strain>
    </source>
</reference>
<keyword evidence="4 11" id="KW-0645">Protease</keyword>
<dbReference type="InterPro" id="IPR001969">
    <property type="entry name" value="Aspartic_peptidase_AS"/>
</dbReference>
<dbReference type="GO" id="GO:0004190">
    <property type="term" value="F:aspartic-type endopeptidase activity"/>
    <property type="evidence" value="ECO:0007669"/>
    <property type="project" value="UniProtKB-KW"/>
</dbReference>
<evidence type="ECO:0000259" key="13">
    <source>
        <dbReference type="PROSITE" id="PS51767"/>
    </source>
</evidence>
<dbReference type="HOGENOM" id="CLU_013253_0_1_1"/>
<dbReference type="SUPFAM" id="SSF50630">
    <property type="entry name" value="Acid proteases"/>
    <property type="match status" value="1"/>
</dbReference>
<dbReference type="MEROPS" id="A01.079"/>
<dbReference type="OrthoDB" id="2747330at2759"/>
<dbReference type="GO" id="GO:0005576">
    <property type="term" value="C:extracellular region"/>
    <property type="evidence" value="ECO:0007669"/>
    <property type="project" value="UniProtKB-SubCell"/>
</dbReference>
<dbReference type="Pfam" id="PF00026">
    <property type="entry name" value="Asp"/>
    <property type="match status" value="1"/>
</dbReference>
<keyword evidence="5 12" id="KW-0732">Signal</keyword>
<dbReference type="FunFam" id="2.40.70.10:FF:000024">
    <property type="entry name" value="Endothiapepsin"/>
    <property type="match status" value="1"/>
</dbReference>
<dbReference type="Gene3D" id="2.40.70.10">
    <property type="entry name" value="Acid Proteases"/>
    <property type="match status" value="2"/>
</dbReference>
<dbReference type="RefSeq" id="XP_001275880.1">
    <property type="nucleotide sequence ID" value="XM_001275879.1"/>
</dbReference>
<dbReference type="FunFam" id="2.40.70.10:FF:000026">
    <property type="entry name" value="Endothiapepsin"/>
    <property type="match status" value="1"/>
</dbReference>
<evidence type="ECO:0000256" key="4">
    <source>
        <dbReference type="ARBA" id="ARBA00022670"/>
    </source>
</evidence>
<evidence type="ECO:0000256" key="6">
    <source>
        <dbReference type="ARBA" id="ARBA00022750"/>
    </source>
</evidence>
<evidence type="ECO:0000256" key="1">
    <source>
        <dbReference type="ARBA" id="ARBA00004613"/>
    </source>
</evidence>
<dbReference type="EMBL" id="DS027045">
    <property type="protein sequence ID" value="EAW14454.1"/>
    <property type="molecule type" value="Genomic_DNA"/>
</dbReference>
<feature type="active site" evidence="10">
    <location>
        <position position="125"/>
    </location>
</feature>
<proteinExistence type="inferred from homology"/>
<sequence length="427" mass="44919">MHFLLSFLFLLSLGCGVLAAPAPRQAQPQSRSFKVERVKRGNTINGPSALRKAYRKYGIVPTSFGVDLSDFEPLDKTLDSGANVFLADGKELDQTGAVSAASVQNDAAFVSPVTVGGQKLVLNFDTGSADFWVMNSELPMNAQSGHTIFNPANSTTFKKMEGATFEITYGDQSFATGGVGTDTVDIGGAVVKNQAIGLPNSVSKSFIEDTYSNGLVGLGFSSLNTVQPRKQKTFLDNIAGSLDEPVLTAQLKSDGVGEYEFGVIDHAKYQGDMINVTVNPSNGFWQFESAYFKVGKGSLQTLKGTPTAIADTGTSLMLLSDVVVDSFYAQVPGAQFNSGAGGYIYPCGTELPSLAVAVGAKHLATVPGTYLNFAQVGTNTTTGKAVCYGGVQSNQGSSLQILGDSFLKAFFVVFDMRGPSIGLASPV</sequence>
<keyword evidence="6 11" id="KW-0064">Aspartyl protease</keyword>
<dbReference type="CDD" id="cd06097">
    <property type="entry name" value="Aspergillopepsin_like"/>
    <property type="match status" value="1"/>
</dbReference>
<dbReference type="GO" id="GO:0006508">
    <property type="term" value="P:proteolysis"/>
    <property type="evidence" value="ECO:0007669"/>
    <property type="project" value="UniProtKB-KW"/>
</dbReference>
<keyword evidence="8" id="KW-0865">Zymogen</keyword>
<evidence type="ECO:0000256" key="2">
    <source>
        <dbReference type="ARBA" id="ARBA00007447"/>
    </source>
</evidence>
<evidence type="ECO:0000256" key="7">
    <source>
        <dbReference type="ARBA" id="ARBA00022801"/>
    </source>
</evidence>
<keyword evidence="9" id="KW-0325">Glycoprotein</keyword>
<dbReference type="PROSITE" id="PS00141">
    <property type="entry name" value="ASP_PROTEASE"/>
    <property type="match status" value="1"/>
</dbReference>
<dbReference type="PRINTS" id="PR00792">
    <property type="entry name" value="PEPSIN"/>
</dbReference>
<dbReference type="GeneID" id="4707696"/>
<dbReference type="PROSITE" id="PS51767">
    <property type="entry name" value="PEPTIDASE_A1"/>
    <property type="match status" value="1"/>
</dbReference>
<dbReference type="InterPro" id="IPR034163">
    <property type="entry name" value="Aspergillopepsin-like_cat_dom"/>
</dbReference>
<feature type="chain" id="PRO_5002632833" evidence="12">
    <location>
        <begin position="20"/>
        <end position="427"/>
    </location>
</feature>
<evidence type="ECO:0000256" key="9">
    <source>
        <dbReference type="ARBA" id="ARBA00023180"/>
    </source>
</evidence>
<comment type="subcellular location">
    <subcellularLocation>
        <location evidence="1">Secreted</location>
    </subcellularLocation>
</comment>
<dbReference type="VEuPathDB" id="FungiDB:ACLA_074920"/>
<gene>
    <name evidence="14" type="ORF">ACLA_074920</name>
</gene>
<name>A1C7T3_ASPCL</name>
<evidence type="ECO:0000313" key="14">
    <source>
        <dbReference type="EMBL" id="EAW14454.1"/>
    </source>
</evidence>
<comment type="similarity">
    <text evidence="2 11">Belongs to the peptidase A1 family.</text>
</comment>
<protein>
    <submittedName>
        <fullName evidence="14">Extracellular aspartic endopeptidase, putative</fullName>
    </submittedName>
</protein>
<accession>A1C7T3</accession>
<keyword evidence="3" id="KW-0964">Secreted</keyword>
<evidence type="ECO:0000256" key="11">
    <source>
        <dbReference type="RuleBase" id="RU000454"/>
    </source>
</evidence>
<keyword evidence="15" id="KW-1185">Reference proteome</keyword>
<feature type="active site" evidence="10">
    <location>
        <position position="311"/>
    </location>
</feature>
<dbReference type="Proteomes" id="UP000006701">
    <property type="component" value="Unassembled WGS sequence"/>
</dbReference>
<dbReference type="PANTHER" id="PTHR47966:SF23">
    <property type="entry name" value="ASPARTIC ENDOPEPTIDASE, PUTATIVE (AFU_ORTHOLOGUE AFUA_2G15950)-RELATED"/>
    <property type="match status" value="1"/>
</dbReference>
<evidence type="ECO:0000256" key="8">
    <source>
        <dbReference type="ARBA" id="ARBA00023145"/>
    </source>
</evidence>
<feature type="signal peptide" evidence="12">
    <location>
        <begin position="1"/>
        <end position="19"/>
    </location>
</feature>